<dbReference type="InterPro" id="IPR035229">
    <property type="entry name" value="PflM"/>
</dbReference>
<proteinExistence type="predicted"/>
<comment type="caution">
    <text evidence="1">The sequence shown here is derived from an EMBL/GenBank/DDBJ whole genome shotgun (WGS) entry which is preliminary data.</text>
</comment>
<reference evidence="1 2" key="1">
    <citation type="submission" date="2024-07" db="EMBL/GenBank/DDBJ databases">
        <authorList>
            <person name="Li M."/>
        </authorList>
    </citation>
    <scope>NUCLEOTIDE SEQUENCE [LARGE SCALE GENOMIC DNA]</scope>
    <source>
        <strain evidence="1 2">25A3E</strain>
    </source>
</reference>
<organism evidence="1 2">
    <name type="scientific">Pseudomonas zhanjiangensis</name>
    <dbReference type="NCBI Taxonomy" id="3239015"/>
    <lineage>
        <taxon>Bacteria</taxon>
        <taxon>Pseudomonadati</taxon>
        <taxon>Pseudomonadota</taxon>
        <taxon>Gammaproteobacteria</taxon>
        <taxon>Pseudomonadales</taxon>
        <taxon>Pseudomonadaceae</taxon>
        <taxon>Pseudomonas</taxon>
    </lineage>
</organism>
<keyword evidence="2" id="KW-1185">Reference proteome</keyword>
<gene>
    <name evidence="1" type="ORF">AB5S05_06490</name>
</gene>
<name>A0ABV3YQX0_9PSED</name>
<evidence type="ECO:0000313" key="2">
    <source>
        <dbReference type="Proteomes" id="UP001560296"/>
    </source>
</evidence>
<evidence type="ECO:0000313" key="1">
    <source>
        <dbReference type="EMBL" id="MEX6501706.1"/>
    </source>
</evidence>
<dbReference type="RefSeq" id="WP_369286675.1">
    <property type="nucleotide sequence ID" value="NZ_JBFTEG010000003.1"/>
</dbReference>
<sequence length="111" mass="12532">MNQSSYNRLVHPENCACSVCWSQAEMAKPDPCPSTPCAHCRRAFARPVRTLKMGCVAGVWKVLLSEWAATPAFICEKHTPPLRPPKYWSVVQDSGKPTPYVPRWDLFELEA</sequence>
<dbReference type="Proteomes" id="UP001560296">
    <property type="component" value="Unassembled WGS sequence"/>
</dbReference>
<dbReference type="EMBL" id="JBFTEG010000003">
    <property type="protein sequence ID" value="MEX6501706.1"/>
    <property type="molecule type" value="Genomic_DNA"/>
</dbReference>
<accession>A0ABV3YQX0</accession>
<dbReference type="Pfam" id="PF17525">
    <property type="entry name" value="DUF5447"/>
    <property type="match status" value="1"/>
</dbReference>
<protein>
    <submittedName>
        <fullName evidence="1">DUF5447 family protein</fullName>
    </submittedName>
</protein>